<organism evidence="2 3">
    <name type="scientific">Lampropedia aestuarii</name>
    <dbReference type="NCBI Taxonomy" id="2562762"/>
    <lineage>
        <taxon>Bacteria</taxon>
        <taxon>Pseudomonadati</taxon>
        <taxon>Pseudomonadota</taxon>
        <taxon>Betaproteobacteria</taxon>
        <taxon>Burkholderiales</taxon>
        <taxon>Comamonadaceae</taxon>
        <taxon>Lampropedia</taxon>
    </lineage>
</organism>
<sequence length="547" mass="60226">MFKKLIGIIFFLCLSISYALESRSYEEKDHLYEANIEDNLLESENPIVPSADWSCWGWKRVAMQVRDPHSGNNDILSLSTDVCVRDDLRPLLIDVYFHEIFMSSSFDEIHYDLELSVTHKITGATQSVINSFRQTNIGNGGEYSARNSFPAIRSGDYDINVIAMKLIFRRNGLPTGEFVIQDDDSRQGTGHVAQTSTNAQLLALFEEAKSEALRLGQPSHIYFSSGYEVPMTQPGSNGGNYSSANDASLVVMPFNWQDRQFVVPHLLGDTHEGDAARCEGNPNAVTSDGTKQIAEILTVSEAWNKMSNDALLLMNANYFDTRAQGNNTTWLNNRCSTPLGMYFDNVPDGPTNGTHNEPNVLFPGPQNYIGSDGSQIPLDTLFWTTNRNTYIDLIHKGSPTDQAVEEYALDLIKAGYQFIAVSGSGLPLRATSSDPTPDTGSKDTTRIGLALSDDSNLLYIFQGGAYDNGFSRLDISNLFNALGVSRALELDGGGSASLALANNQFFLKGRSRPDSSCNISGLWCSPVTQPDGSHRPVPSWLVFKRNN</sequence>
<dbReference type="RefSeq" id="WP_136407700.1">
    <property type="nucleotide sequence ID" value="NZ_SSWX01000028.1"/>
</dbReference>
<proteinExistence type="predicted"/>
<dbReference type="OrthoDB" id="9809781at2"/>
<name>A0A4S5BJP4_9BURK</name>
<dbReference type="Proteomes" id="UP000306236">
    <property type="component" value="Unassembled WGS sequence"/>
</dbReference>
<protein>
    <submittedName>
        <fullName evidence="2">Phosphodiester glycosidase family protein</fullName>
    </submittedName>
</protein>
<evidence type="ECO:0000313" key="2">
    <source>
        <dbReference type="EMBL" id="THJ31055.1"/>
    </source>
</evidence>
<dbReference type="GO" id="GO:0016798">
    <property type="term" value="F:hydrolase activity, acting on glycosyl bonds"/>
    <property type="evidence" value="ECO:0007669"/>
    <property type="project" value="UniProtKB-KW"/>
</dbReference>
<comment type="caution">
    <text evidence="2">The sequence shown here is derived from an EMBL/GenBank/DDBJ whole genome shotgun (WGS) entry which is preliminary data.</text>
</comment>
<dbReference type="Pfam" id="PF09992">
    <property type="entry name" value="NAGPA"/>
    <property type="match status" value="1"/>
</dbReference>
<gene>
    <name evidence="2" type="ORF">E8K88_16090</name>
</gene>
<keyword evidence="3" id="KW-1185">Reference proteome</keyword>
<dbReference type="InterPro" id="IPR018711">
    <property type="entry name" value="NAGPA"/>
</dbReference>
<evidence type="ECO:0000259" key="1">
    <source>
        <dbReference type="Pfam" id="PF09992"/>
    </source>
</evidence>
<reference evidence="2 3" key="1">
    <citation type="submission" date="2019-04" db="EMBL/GenBank/DDBJ databases">
        <title>Lampropedia sp YIM MLB12 draf genome.</title>
        <authorList>
            <person name="Wang Y.-X."/>
        </authorList>
    </citation>
    <scope>NUCLEOTIDE SEQUENCE [LARGE SCALE GENOMIC DNA]</scope>
    <source>
        <strain evidence="2 3">YIM MLB12</strain>
    </source>
</reference>
<evidence type="ECO:0000313" key="3">
    <source>
        <dbReference type="Proteomes" id="UP000306236"/>
    </source>
</evidence>
<keyword evidence="2" id="KW-0326">Glycosidase</keyword>
<feature type="domain" description="Phosphodiester glycosidase" evidence="1">
    <location>
        <begin position="365"/>
        <end position="543"/>
    </location>
</feature>
<dbReference type="EMBL" id="SSWX01000028">
    <property type="protein sequence ID" value="THJ31055.1"/>
    <property type="molecule type" value="Genomic_DNA"/>
</dbReference>
<accession>A0A4S5BJP4</accession>
<keyword evidence="2" id="KW-0378">Hydrolase</keyword>
<dbReference type="AlphaFoldDB" id="A0A4S5BJP4"/>